<evidence type="ECO:0000313" key="13">
    <source>
        <dbReference type="EMBL" id="QNN71435.1"/>
    </source>
</evidence>
<evidence type="ECO:0000256" key="8">
    <source>
        <dbReference type="ARBA" id="ARBA00022989"/>
    </source>
</evidence>
<keyword evidence="3 10" id="KW-0813">Transport</keyword>
<evidence type="ECO:0000256" key="7">
    <source>
        <dbReference type="ARBA" id="ARBA00022927"/>
    </source>
</evidence>
<dbReference type="EMBL" id="CP060719">
    <property type="protein sequence ID" value="QNN71435.1"/>
    <property type="molecule type" value="Genomic_DNA"/>
</dbReference>
<evidence type="ECO:0000256" key="11">
    <source>
        <dbReference type="SAM" id="MobiDB-lite"/>
    </source>
</evidence>
<evidence type="ECO:0000259" key="12">
    <source>
        <dbReference type="Pfam" id="PF21687"/>
    </source>
</evidence>
<dbReference type="KEGG" id="tcn:H9L16_07835"/>
<keyword evidence="7" id="KW-0653">Protein transport</keyword>
<dbReference type="GO" id="GO:0009306">
    <property type="term" value="P:protein secretion"/>
    <property type="evidence" value="ECO:0007669"/>
    <property type="project" value="InterPro"/>
</dbReference>
<gene>
    <name evidence="13" type="ORF">H9L16_07835</name>
</gene>
<evidence type="ECO:0000256" key="10">
    <source>
        <dbReference type="PIRNR" id="PIRNR002786"/>
    </source>
</evidence>
<dbReference type="AlphaFoldDB" id="A0A7G9SUB0"/>
<evidence type="ECO:0000313" key="14">
    <source>
        <dbReference type="Proteomes" id="UP000515804"/>
    </source>
</evidence>
<accession>A0A7G9SUB0</accession>
<dbReference type="InterPro" id="IPR038072">
    <property type="entry name" value="GspK_central_sf"/>
</dbReference>
<dbReference type="InterPro" id="IPR005628">
    <property type="entry name" value="GspK"/>
</dbReference>
<dbReference type="SUPFAM" id="SSF158544">
    <property type="entry name" value="GspK insert domain-like"/>
    <property type="match status" value="1"/>
</dbReference>
<dbReference type="InterPro" id="IPR049031">
    <property type="entry name" value="T2SSK_SAM-like_1st"/>
</dbReference>
<name>A0A7G9SUB0_9GAMM</name>
<dbReference type="PANTHER" id="PTHR38831:SF2">
    <property type="entry name" value="TYPE II SECRETION SYSTEM PROTEIN K"/>
    <property type="match status" value="1"/>
</dbReference>
<sequence length="276" mass="28448">MSRSRGAALLLVMWLVLLLSGLVAGYAMSARIESLQGNGAARGVVAGEAARAGVELAVSRLLEQDPTQRWAADGRAYKMPFGRAAVSVVILDEAAKIDLNAAAPTLLAGLFEELGEPRERAARLAAAIVDWRDPDNLSQPAGGAEDPAYASAGLAWGAKDAPFDSVAELAQVLGIRPALVAAAVPHLTVYSSNATPDANIADPVVLAAMGLQPRSAPIDPDAPPASAGSGTYSIDSRARLPDGRSAHLSVVLRMGGNALPGSTYTPLRWQAGSDAR</sequence>
<keyword evidence="8" id="KW-1133">Transmembrane helix</keyword>
<proteinExistence type="inferred from homology"/>
<dbReference type="Proteomes" id="UP000515804">
    <property type="component" value="Chromosome"/>
</dbReference>
<organism evidence="13 14">
    <name type="scientific">Thermomonas carbonis</name>
    <dbReference type="NCBI Taxonomy" id="1463158"/>
    <lineage>
        <taxon>Bacteria</taxon>
        <taxon>Pseudomonadati</taxon>
        <taxon>Pseudomonadota</taxon>
        <taxon>Gammaproteobacteria</taxon>
        <taxon>Lysobacterales</taxon>
        <taxon>Lysobacteraceae</taxon>
        <taxon>Thermomonas</taxon>
    </lineage>
</organism>
<evidence type="ECO:0000256" key="9">
    <source>
        <dbReference type="ARBA" id="ARBA00023136"/>
    </source>
</evidence>
<keyword evidence="4 10" id="KW-1003">Cell membrane</keyword>
<dbReference type="Pfam" id="PF21687">
    <property type="entry name" value="T2SSK_1st"/>
    <property type="match status" value="1"/>
</dbReference>
<evidence type="ECO:0000256" key="5">
    <source>
        <dbReference type="ARBA" id="ARBA00022519"/>
    </source>
</evidence>
<protein>
    <recommendedName>
        <fullName evidence="10">Type II secretion system protein K</fullName>
    </recommendedName>
</protein>
<dbReference type="PANTHER" id="PTHR38831">
    <property type="entry name" value="TYPE II SECRETION SYSTEM PROTEIN K"/>
    <property type="match status" value="1"/>
</dbReference>
<evidence type="ECO:0000256" key="2">
    <source>
        <dbReference type="ARBA" id="ARBA00007246"/>
    </source>
</evidence>
<evidence type="ECO:0000256" key="4">
    <source>
        <dbReference type="ARBA" id="ARBA00022475"/>
    </source>
</evidence>
<keyword evidence="5 10" id="KW-0997">Cell inner membrane</keyword>
<keyword evidence="6" id="KW-0812">Transmembrane</keyword>
<dbReference type="GO" id="GO:0005886">
    <property type="term" value="C:plasma membrane"/>
    <property type="evidence" value="ECO:0007669"/>
    <property type="project" value="UniProtKB-SubCell"/>
</dbReference>
<feature type="domain" description="T2SS protein K first SAM-like" evidence="12">
    <location>
        <begin position="100"/>
        <end position="191"/>
    </location>
</feature>
<evidence type="ECO:0000256" key="1">
    <source>
        <dbReference type="ARBA" id="ARBA00004533"/>
    </source>
</evidence>
<keyword evidence="14" id="KW-1185">Reference proteome</keyword>
<dbReference type="RefSeq" id="WP_187553948.1">
    <property type="nucleotide sequence ID" value="NZ_BMZL01000002.1"/>
</dbReference>
<feature type="compositionally biased region" description="Low complexity" evidence="11">
    <location>
        <begin position="215"/>
        <end position="227"/>
    </location>
</feature>
<feature type="region of interest" description="Disordered" evidence="11">
    <location>
        <begin position="215"/>
        <end position="238"/>
    </location>
</feature>
<dbReference type="Gene3D" id="1.10.40.60">
    <property type="entry name" value="EpsJ-like"/>
    <property type="match status" value="1"/>
</dbReference>
<reference evidence="13 14" key="1">
    <citation type="submission" date="2020-08" db="EMBL/GenBank/DDBJ databases">
        <title>Genome sequence of Thermomonas carbonis KCTC 42013T.</title>
        <authorList>
            <person name="Hyun D.-W."/>
            <person name="Bae J.-W."/>
        </authorList>
    </citation>
    <scope>NUCLEOTIDE SEQUENCE [LARGE SCALE GENOMIC DNA]</scope>
    <source>
        <strain evidence="13 14">KCTC 42013</strain>
    </source>
</reference>
<comment type="similarity">
    <text evidence="2 10">Belongs to the GSP K family.</text>
</comment>
<dbReference type="PIRSF" id="PIRSF002786">
    <property type="entry name" value="XcpX"/>
    <property type="match status" value="1"/>
</dbReference>
<evidence type="ECO:0000256" key="6">
    <source>
        <dbReference type="ARBA" id="ARBA00022692"/>
    </source>
</evidence>
<evidence type="ECO:0000256" key="3">
    <source>
        <dbReference type="ARBA" id="ARBA00022448"/>
    </source>
</evidence>
<comment type="subcellular location">
    <subcellularLocation>
        <location evidence="1 10">Cell inner membrane</location>
    </subcellularLocation>
</comment>
<keyword evidence="9 10" id="KW-0472">Membrane</keyword>